<protein>
    <submittedName>
        <fullName evidence="2">HTH_48 domain-containing protein</fullName>
    </submittedName>
</protein>
<feature type="non-terminal residue" evidence="2">
    <location>
        <position position="1"/>
    </location>
</feature>
<dbReference type="PANTHER" id="PTHR46060">
    <property type="entry name" value="MARINER MOS1 TRANSPOSASE-LIKE PROTEIN"/>
    <property type="match status" value="1"/>
</dbReference>
<dbReference type="EMBL" id="BMAW01077958">
    <property type="protein sequence ID" value="GFU08932.1"/>
    <property type="molecule type" value="Genomic_DNA"/>
</dbReference>
<dbReference type="Pfam" id="PF17906">
    <property type="entry name" value="HTH_48"/>
    <property type="match status" value="1"/>
</dbReference>
<name>A0A8X6UDW9_NEPPI</name>
<sequence>QSSDSKAIIEQRYYINFCQKFGDSQRQTISKIQQVFEEDAMSVTQIKKWFNRFKDGCTSAEREQRCGRPQTAWSAANVWRV</sequence>
<dbReference type="AlphaFoldDB" id="A0A8X6UDW9"/>
<feature type="domain" description="Mos1 transposase HTH" evidence="1">
    <location>
        <begin position="12"/>
        <end position="56"/>
    </location>
</feature>
<evidence type="ECO:0000259" key="1">
    <source>
        <dbReference type="Pfam" id="PF17906"/>
    </source>
</evidence>
<proteinExistence type="predicted"/>
<dbReference type="InterPro" id="IPR041426">
    <property type="entry name" value="Mos1_HTH"/>
</dbReference>
<organism evidence="2 3">
    <name type="scientific">Nephila pilipes</name>
    <name type="common">Giant wood spider</name>
    <name type="synonym">Nephila maculata</name>
    <dbReference type="NCBI Taxonomy" id="299642"/>
    <lineage>
        <taxon>Eukaryota</taxon>
        <taxon>Metazoa</taxon>
        <taxon>Ecdysozoa</taxon>
        <taxon>Arthropoda</taxon>
        <taxon>Chelicerata</taxon>
        <taxon>Arachnida</taxon>
        <taxon>Araneae</taxon>
        <taxon>Araneomorphae</taxon>
        <taxon>Entelegynae</taxon>
        <taxon>Araneoidea</taxon>
        <taxon>Nephilidae</taxon>
        <taxon>Nephila</taxon>
    </lineage>
</organism>
<dbReference type="OrthoDB" id="8954792at2759"/>
<dbReference type="Proteomes" id="UP000887013">
    <property type="component" value="Unassembled WGS sequence"/>
</dbReference>
<dbReference type="Gene3D" id="1.10.10.1450">
    <property type="match status" value="1"/>
</dbReference>
<evidence type="ECO:0000313" key="2">
    <source>
        <dbReference type="EMBL" id="GFU08932.1"/>
    </source>
</evidence>
<dbReference type="InterPro" id="IPR052709">
    <property type="entry name" value="Transposase-MT_Hybrid"/>
</dbReference>
<keyword evidence="3" id="KW-1185">Reference proteome</keyword>
<comment type="caution">
    <text evidence="2">The sequence shown here is derived from an EMBL/GenBank/DDBJ whole genome shotgun (WGS) entry which is preliminary data.</text>
</comment>
<gene>
    <name evidence="2" type="primary">C0J52_24594</name>
    <name evidence="2" type="ORF">NPIL_334051</name>
</gene>
<reference evidence="2" key="1">
    <citation type="submission" date="2020-08" db="EMBL/GenBank/DDBJ databases">
        <title>Multicomponent nature underlies the extraordinary mechanical properties of spider dragline silk.</title>
        <authorList>
            <person name="Kono N."/>
            <person name="Nakamura H."/>
            <person name="Mori M."/>
            <person name="Yoshida Y."/>
            <person name="Ohtoshi R."/>
            <person name="Malay A.D."/>
            <person name="Moran D.A.P."/>
            <person name="Tomita M."/>
            <person name="Numata K."/>
            <person name="Arakawa K."/>
        </authorList>
    </citation>
    <scope>NUCLEOTIDE SEQUENCE</scope>
</reference>
<evidence type="ECO:0000313" key="3">
    <source>
        <dbReference type="Proteomes" id="UP000887013"/>
    </source>
</evidence>
<dbReference type="PANTHER" id="PTHR46060:SF1">
    <property type="entry name" value="MARINER MOS1 TRANSPOSASE-LIKE PROTEIN"/>
    <property type="match status" value="1"/>
</dbReference>
<accession>A0A8X6UDW9</accession>